<feature type="region of interest" description="Disordered" evidence="3">
    <location>
        <begin position="302"/>
        <end position="404"/>
    </location>
</feature>
<dbReference type="PROSITE" id="PS50212">
    <property type="entry name" value="RASGEF_NTER"/>
    <property type="match status" value="1"/>
</dbReference>
<dbReference type="Gene3D" id="1.10.840.10">
    <property type="entry name" value="Ras guanine-nucleotide exchange factors catalytic domain"/>
    <property type="match status" value="1"/>
</dbReference>
<dbReference type="PROSITE" id="PS50009">
    <property type="entry name" value="RASGEF_CAT"/>
    <property type="match status" value="1"/>
</dbReference>
<dbReference type="SUPFAM" id="SSF52540">
    <property type="entry name" value="P-loop containing nucleoside triphosphate hydrolases"/>
    <property type="match status" value="1"/>
</dbReference>
<feature type="compositionally biased region" description="Low complexity" evidence="3">
    <location>
        <begin position="303"/>
        <end position="323"/>
    </location>
</feature>
<dbReference type="InterPro" id="IPR001895">
    <property type="entry name" value="RASGEF_cat_dom"/>
</dbReference>
<dbReference type="Gene3D" id="3.40.50.300">
    <property type="entry name" value="P-loop containing nucleotide triphosphate hydrolases"/>
    <property type="match status" value="1"/>
</dbReference>
<dbReference type="CDD" id="cd00882">
    <property type="entry name" value="Ras_like_GTPase"/>
    <property type="match status" value="1"/>
</dbReference>
<evidence type="ECO:0000313" key="6">
    <source>
        <dbReference type="EMBL" id="KAF2741078.1"/>
    </source>
</evidence>
<feature type="compositionally biased region" description="Low complexity" evidence="3">
    <location>
        <begin position="79"/>
        <end position="88"/>
    </location>
</feature>
<protein>
    <submittedName>
        <fullName evidence="6">Ras GEF</fullName>
    </submittedName>
</protein>
<dbReference type="InterPro" id="IPR036964">
    <property type="entry name" value="RASGEF_cat_dom_sf"/>
</dbReference>
<reference evidence="6" key="1">
    <citation type="journal article" date="2020" name="Stud. Mycol.">
        <title>101 Dothideomycetes genomes: a test case for predicting lifestyles and emergence of pathogens.</title>
        <authorList>
            <person name="Haridas S."/>
            <person name="Albert R."/>
            <person name="Binder M."/>
            <person name="Bloem J."/>
            <person name="Labutti K."/>
            <person name="Salamov A."/>
            <person name="Andreopoulos B."/>
            <person name="Baker S."/>
            <person name="Barry K."/>
            <person name="Bills G."/>
            <person name="Bluhm B."/>
            <person name="Cannon C."/>
            <person name="Castanera R."/>
            <person name="Culley D."/>
            <person name="Daum C."/>
            <person name="Ezra D."/>
            <person name="Gonzalez J."/>
            <person name="Henrissat B."/>
            <person name="Kuo A."/>
            <person name="Liang C."/>
            <person name="Lipzen A."/>
            <person name="Lutzoni F."/>
            <person name="Magnuson J."/>
            <person name="Mondo S."/>
            <person name="Nolan M."/>
            <person name="Ohm R."/>
            <person name="Pangilinan J."/>
            <person name="Park H.-J."/>
            <person name="Ramirez L."/>
            <person name="Alfaro M."/>
            <person name="Sun H."/>
            <person name="Tritt A."/>
            <person name="Yoshinaga Y."/>
            <person name="Zwiers L.-H."/>
            <person name="Turgeon B."/>
            <person name="Goodwin S."/>
            <person name="Spatafora J."/>
            <person name="Crous P."/>
            <person name="Grigoriev I."/>
        </authorList>
    </citation>
    <scope>NUCLEOTIDE SEQUENCE</scope>
    <source>
        <strain evidence="6">CBS 125425</strain>
    </source>
</reference>
<dbReference type="EMBL" id="ML996098">
    <property type="protein sequence ID" value="KAF2741078.1"/>
    <property type="molecule type" value="Genomic_DNA"/>
</dbReference>
<feature type="domain" description="N-terminal Ras-GEF" evidence="5">
    <location>
        <begin position="397"/>
        <end position="522"/>
    </location>
</feature>
<accession>A0A9P4R8B1</accession>
<dbReference type="AlphaFoldDB" id="A0A9P4R8B1"/>
<evidence type="ECO:0000256" key="3">
    <source>
        <dbReference type="SAM" id="MobiDB-lite"/>
    </source>
</evidence>
<sequence>MAMSARRESAQSSAGATARRPGLKTRAYSAPIHVDGAEQDQDHMATGPPADPDDDIAGDPFFQRYNFSHPGGPAHDDLSSSSADGSSDTEGPLSPTNVKGRHQLERAETLPSPRSPVLSVGSGNSDSASAMQDINIAVLGARATGKSTFIRRALSLPSTGPAAISSRKMAIDGGYYIVRFMELCFGDVQIGQGNSIRWPETIDGLAPPRIDGAITIYDVTNHESLAKVPEVLSALSKTSLPFVLVACKCDQHPAHRAVDPAVIEHKAKSFLGDITTFQTSETNTEALRGCLSVITRAVIASKRPQSQASMARRRANSSAVRPVSQRDQWGARKHERASSEFSLSRHRKRDSEVKGHRYKSSETPGHTFLDLEESPSYDSGDSDGQTSDQEQNVPPEQPNNENGYTFDQLVDRLLAQPMSKSDSKFVKIFLALYRKFAAPGQLLEAVLKRFDALKSDKNPHVIRIIAQLRYLAVLQQWVSYYPGDFAYPSTRRTIRKFASSLASNKEFSVAAKEIIHDLDAVAEDDDTDWACCDRQREKSDTTITFSNILDEDSSDDDDEFARAIDHLSMTSDRLSIARSMNTVTTGTSGRTQGSGSSSQTMMNQIEKNEKLAQQLGPNPIKPLTKVQWHQLVSESDEAIARELTRIDWIMFSSIRPRDLVRHVTLKAEEKKRCKSLENVNRIIDHFNHLAYVVTNYILLREKPKHRVLMLEKWMNVARALRQVNNYNSLGAVLAGIKGTAVHRLQTTRDLVPQSTGKDFMRLEILMGTQKSYFAYRLAWENSSGERIPYVYLCTRDLFTASEGNSTFVGDKKPAAVFTPHPGVSVFQGAPGNRDSREAPPGGVTGKERINWKKFEIMGEVIVGVQRAQGTPYQSIPKSEEIRNLILDVKILKDDDDLYDRSVQLEAAGAGEKRRFPNWFRDR</sequence>
<dbReference type="Pfam" id="PF00618">
    <property type="entry name" value="RasGEF_N"/>
    <property type="match status" value="1"/>
</dbReference>
<evidence type="ECO:0000313" key="7">
    <source>
        <dbReference type="Proteomes" id="UP000799444"/>
    </source>
</evidence>
<dbReference type="InterPro" id="IPR000651">
    <property type="entry name" value="Ras-like_Gua-exchang_fac_N"/>
</dbReference>
<dbReference type="Pfam" id="PF00617">
    <property type="entry name" value="RasGEF"/>
    <property type="match status" value="1"/>
</dbReference>
<feature type="compositionally biased region" description="Low complexity" evidence="3">
    <location>
        <begin position="376"/>
        <end position="402"/>
    </location>
</feature>
<dbReference type="PANTHER" id="PTHR23113:SF348">
    <property type="entry name" value="GUANYL-NUCLEOTIDE EXCHANGE FACTOR RASGEF, PUTATIVE (AFU_ORTHOLOGUE AFUA_1G04700)-RELATED"/>
    <property type="match status" value="1"/>
</dbReference>
<evidence type="ECO:0000256" key="2">
    <source>
        <dbReference type="PROSITE-ProRule" id="PRU00168"/>
    </source>
</evidence>
<name>A0A9P4R8B1_9PLEO</name>
<dbReference type="InterPro" id="IPR008937">
    <property type="entry name" value="Ras-like_GEF"/>
</dbReference>
<feature type="region of interest" description="Disordered" evidence="3">
    <location>
        <begin position="581"/>
        <end position="601"/>
    </location>
</feature>
<evidence type="ECO:0000256" key="1">
    <source>
        <dbReference type="ARBA" id="ARBA00022658"/>
    </source>
</evidence>
<proteinExistence type="predicted"/>
<evidence type="ECO:0000259" key="4">
    <source>
        <dbReference type="PROSITE" id="PS50009"/>
    </source>
</evidence>
<dbReference type="SMART" id="SM00147">
    <property type="entry name" value="RasGEF"/>
    <property type="match status" value="1"/>
</dbReference>
<dbReference type="CDD" id="cd06224">
    <property type="entry name" value="REM"/>
    <property type="match status" value="1"/>
</dbReference>
<feature type="compositionally biased region" description="Low complexity" evidence="3">
    <location>
        <begin position="584"/>
        <end position="600"/>
    </location>
</feature>
<evidence type="ECO:0000259" key="5">
    <source>
        <dbReference type="PROSITE" id="PS50212"/>
    </source>
</evidence>
<keyword evidence="7" id="KW-1185">Reference proteome</keyword>
<feature type="compositionally biased region" description="Basic and acidic residues" evidence="3">
    <location>
        <begin position="329"/>
        <end position="338"/>
    </location>
</feature>
<feature type="domain" description="Ras-GEF" evidence="4">
    <location>
        <begin position="635"/>
        <end position="907"/>
    </location>
</feature>
<dbReference type="InterPro" id="IPR023578">
    <property type="entry name" value="Ras_GEF_dom_sf"/>
</dbReference>
<dbReference type="GO" id="GO:0005886">
    <property type="term" value="C:plasma membrane"/>
    <property type="evidence" value="ECO:0007669"/>
    <property type="project" value="TreeGrafter"/>
</dbReference>
<keyword evidence="1 2" id="KW-0344">Guanine-nucleotide releasing factor</keyword>
<organism evidence="6 7">
    <name type="scientific">Polyplosphaeria fusca</name>
    <dbReference type="NCBI Taxonomy" id="682080"/>
    <lineage>
        <taxon>Eukaryota</taxon>
        <taxon>Fungi</taxon>
        <taxon>Dikarya</taxon>
        <taxon>Ascomycota</taxon>
        <taxon>Pezizomycotina</taxon>
        <taxon>Dothideomycetes</taxon>
        <taxon>Pleosporomycetidae</taxon>
        <taxon>Pleosporales</taxon>
        <taxon>Tetraplosphaeriaceae</taxon>
        <taxon>Polyplosphaeria</taxon>
    </lineage>
</organism>
<gene>
    <name evidence="6" type="ORF">EJ04DRAFT_507502</name>
</gene>
<dbReference type="SUPFAM" id="SSF48366">
    <property type="entry name" value="Ras GEF"/>
    <property type="match status" value="1"/>
</dbReference>
<dbReference type="Gene3D" id="1.20.870.10">
    <property type="entry name" value="Son of sevenless (SoS) protein Chain: S domain 1"/>
    <property type="match status" value="1"/>
</dbReference>
<feature type="region of interest" description="Disordered" evidence="3">
    <location>
        <begin position="1"/>
        <end position="127"/>
    </location>
</feature>
<dbReference type="OrthoDB" id="28357at2759"/>
<dbReference type="Proteomes" id="UP000799444">
    <property type="component" value="Unassembled WGS sequence"/>
</dbReference>
<comment type="caution">
    <text evidence="6">The sequence shown here is derived from an EMBL/GenBank/DDBJ whole genome shotgun (WGS) entry which is preliminary data.</text>
</comment>
<dbReference type="GO" id="GO:0005085">
    <property type="term" value="F:guanyl-nucleotide exchange factor activity"/>
    <property type="evidence" value="ECO:0007669"/>
    <property type="project" value="UniProtKB-KW"/>
</dbReference>
<dbReference type="InterPro" id="IPR027417">
    <property type="entry name" value="P-loop_NTPase"/>
</dbReference>
<dbReference type="GO" id="GO:0007265">
    <property type="term" value="P:Ras protein signal transduction"/>
    <property type="evidence" value="ECO:0007669"/>
    <property type="project" value="TreeGrafter"/>
</dbReference>
<dbReference type="PANTHER" id="PTHR23113">
    <property type="entry name" value="GUANINE NUCLEOTIDE EXCHANGE FACTOR"/>
    <property type="match status" value="1"/>
</dbReference>